<dbReference type="RefSeq" id="WP_127199036.1">
    <property type="nucleotide sequence ID" value="NZ_RZNX01000003.1"/>
</dbReference>
<evidence type="ECO:0000313" key="3">
    <source>
        <dbReference type="Proteomes" id="UP000272464"/>
    </source>
</evidence>
<dbReference type="AlphaFoldDB" id="A0A3S1D963"/>
<proteinExistence type="predicted"/>
<protein>
    <submittedName>
        <fullName evidence="2">NAD(P)-dependent oxidoreductase</fullName>
    </submittedName>
</protein>
<gene>
    <name evidence="2" type="ORF">EJP77_09700</name>
</gene>
<dbReference type="PANTHER" id="PTHR43355">
    <property type="entry name" value="FLAVIN REDUCTASE (NADPH)"/>
    <property type="match status" value="1"/>
</dbReference>
<comment type="caution">
    <text evidence="2">The sequence shown here is derived from an EMBL/GenBank/DDBJ whole genome shotgun (WGS) entry which is preliminary data.</text>
</comment>
<dbReference type="EMBL" id="RZNX01000003">
    <property type="protein sequence ID" value="RUT31655.1"/>
    <property type="molecule type" value="Genomic_DNA"/>
</dbReference>
<feature type="domain" description="NAD(P)-binding" evidence="1">
    <location>
        <begin position="7"/>
        <end position="197"/>
    </location>
</feature>
<reference evidence="2 3" key="1">
    <citation type="submission" date="2018-12" db="EMBL/GenBank/DDBJ databases">
        <authorList>
            <person name="Sun L."/>
            <person name="Chen Z."/>
        </authorList>
    </citation>
    <scope>NUCLEOTIDE SEQUENCE [LARGE SCALE GENOMIC DNA]</scope>
    <source>
        <strain evidence="2 3">3-5-3</strain>
    </source>
</reference>
<dbReference type="Pfam" id="PF13460">
    <property type="entry name" value="NAD_binding_10"/>
    <property type="match status" value="1"/>
</dbReference>
<dbReference type="InterPro" id="IPR036291">
    <property type="entry name" value="NAD(P)-bd_dom_sf"/>
</dbReference>
<dbReference type="OrthoDB" id="9785372at2"/>
<dbReference type="PANTHER" id="PTHR43355:SF2">
    <property type="entry name" value="FLAVIN REDUCTASE (NADPH)"/>
    <property type="match status" value="1"/>
</dbReference>
<dbReference type="SUPFAM" id="SSF51735">
    <property type="entry name" value="NAD(P)-binding Rossmann-fold domains"/>
    <property type="match status" value="1"/>
</dbReference>
<dbReference type="InterPro" id="IPR016040">
    <property type="entry name" value="NAD(P)-bd_dom"/>
</dbReference>
<sequence>MKIALFGATGTIGKSILEEALRRGHEVTAVLRDVSKLEGLDQHEKLQVKTGDILMPDSVAEAAAGKDVVISAFGPKFGQEDELSEAARTLVEGVKRGGAGRLIIVGGAGSLEVAPGVALMDTPAFPEEWRPLARAHAEAYEIIRASDIDWTYLSPAAVIEPGERTGNFRIGTNQLVTDELDNSRISVEDYAVALLDEVDESHFVRGRFTVAY</sequence>
<keyword evidence="3" id="KW-1185">Reference proteome</keyword>
<dbReference type="Proteomes" id="UP000272464">
    <property type="component" value="Unassembled WGS sequence"/>
</dbReference>
<organism evidence="2 3">
    <name type="scientific">Paenibacillus zeisoli</name>
    <dbReference type="NCBI Taxonomy" id="2496267"/>
    <lineage>
        <taxon>Bacteria</taxon>
        <taxon>Bacillati</taxon>
        <taxon>Bacillota</taxon>
        <taxon>Bacilli</taxon>
        <taxon>Bacillales</taxon>
        <taxon>Paenibacillaceae</taxon>
        <taxon>Paenibacillus</taxon>
    </lineage>
</organism>
<dbReference type="Gene3D" id="3.40.50.720">
    <property type="entry name" value="NAD(P)-binding Rossmann-like Domain"/>
    <property type="match status" value="1"/>
</dbReference>
<dbReference type="GO" id="GO:0016646">
    <property type="term" value="F:oxidoreductase activity, acting on the CH-NH group of donors, NAD or NADP as acceptor"/>
    <property type="evidence" value="ECO:0007669"/>
    <property type="project" value="TreeGrafter"/>
</dbReference>
<dbReference type="InterPro" id="IPR051606">
    <property type="entry name" value="Polyketide_Oxido-like"/>
</dbReference>
<evidence type="ECO:0000259" key="1">
    <source>
        <dbReference type="Pfam" id="PF13460"/>
    </source>
</evidence>
<dbReference type="CDD" id="cd05244">
    <property type="entry name" value="BVR-B_like_SDR_a"/>
    <property type="match status" value="1"/>
</dbReference>
<name>A0A3S1D963_9BACL</name>
<evidence type="ECO:0000313" key="2">
    <source>
        <dbReference type="EMBL" id="RUT31655.1"/>
    </source>
</evidence>
<accession>A0A3S1D963</accession>